<comment type="caution">
    <text evidence="1">The sequence shown here is derived from an EMBL/GenBank/DDBJ whole genome shotgun (WGS) entry which is preliminary data.</text>
</comment>
<dbReference type="Proteomes" id="UP001500866">
    <property type="component" value="Unassembled WGS sequence"/>
</dbReference>
<reference evidence="2" key="1">
    <citation type="journal article" date="2019" name="Int. J. Syst. Evol. Microbiol.">
        <title>The Global Catalogue of Microorganisms (GCM) 10K type strain sequencing project: providing services to taxonomists for standard genome sequencing and annotation.</title>
        <authorList>
            <consortium name="The Broad Institute Genomics Platform"/>
            <consortium name="The Broad Institute Genome Sequencing Center for Infectious Disease"/>
            <person name="Wu L."/>
            <person name="Ma J."/>
        </authorList>
    </citation>
    <scope>NUCLEOTIDE SEQUENCE [LARGE SCALE GENOMIC DNA]</scope>
    <source>
        <strain evidence="2">JCM 15395</strain>
    </source>
</reference>
<proteinExistence type="predicted"/>
<organism evidence="1 2">
    <name type="scientific">Virgibacillus siamensis</name>
    <dbReference type="NCBI Taxonomy" id="480071"/>
    <lineage>
        <taxon>Bacteria</taxon>
        <taxon>Bacillati</taxon>
        <taxon>Bacillota</taxon>
        <taxon>Bacilli</taxon>
        <taxon>Bacillales</taxon>
        <taxon>Bacillaceae</taxon>
        <taxon>Virgibacillus</taxon>
    </lineage>
</organism>
<keyword evidence="2" id="KW-1185">Reference proteome</keyword>
<evidence type="ECO:0000313" key="2">
    <source>
        <dbReference type="Proteomes" id="UP001500866"/>
    </source>
</evidence>
<sequence length="61" mass="6963">MNRANRVEPRTDNPSLCLERRHRDGFFNDNNDGGYKDDNPGNDFNTAKALVRSKLHFNAGI</sequence>
<name>A0ABP3R485_9BACI</name>
<dbReference type="EMBL" id="BAAADS010000012">
    <property type="protein sequence ID" value="GAA0602227.1"/>
    <property type="molecule type" value="Genomic_DNA"/>
</dbReference>
<accession>A0ABP3R485</accession>
<gene>
    <name evidence="1" type="ORF">GCM10009001_18910</name>
</gene>
<evidence type="ECO:0000313" key="1">
    <source>
        <dbReference type="EMBL" id="GAA0602227.1"/>
    </source>
</evidence>
<protein>
    <submittedName>
        <fullName evidence="1">Uncharacterized protein</fullName>
    </submittedName>
</protein>